<comment type="caution">
    <text evidence="4">The sequence shown here is derived from an EMBL/GenBank/DDBJ whole genome shotgun (WGS) entry which is preliminary data.</text>
</comment>
<organism evidence="4 5">
    <name type="scientific">Flavihumibacter fluminis</name>
    <dbReference type="NCBI Taxonomy" id="2909236"/>
    <lineage>
        <taxon>Bacteria</taxon>
        <taxon>Pseudomonadati</taxon>
        <taxon>Bacteroidota</taxon>
        <taxon>Chitinophagia</taxon>
        <taxon>Chitinophagales</taxon>
        <taxon>Chitinophagaceae</taxon>
        <taxon>Flavihumibacter</taxon>
    </lineage>
</organism>
<proteinExistence type="inferred from homology"/>
<keyword evidence="5" id="KW-1185">Reference proteome</keyword>
<sequence length="200" mass="23166">MKYLSLVLSAVATLISGYLLVQHTSKKSGTSDSGASTEAAAGSAAEFKIAYFDIDSLQNKYEYFKDALAQLKAKEENMNKELSGLERSYQKKINEWQQQGASMSQSQAEAVQREYGQMQQNYQQRRLTLEQQLENLKMDYKKNIKTKIEEYLREFNKDKGYAYIISYEPELMFYRDTVYNITDQIIQGLNAEYKKGEEKK</sequence>
<dbReference type="InterPro" id="IPR005632">
    <property type="entry name" value="Chaperone_Skp"/>
</dbReference>
<keyword evidence="2" id="KW-0732">Signal</keyword>
<dbReference type="InterPro" id="IPR024930">
    <property type="entry name" value="Skp_dom_sf"/>
</dbReference>
<dbReference type="SMART" id="SM00935">
    <property type="entry name" value="OmpH"/>
    <property type="match status" value="1"/>
</dbReference>
<dbReference type="Gene3D" id="3.30.910.20">
    <property type="entry name" value="Skp domain"/>
    <property type="match status" value="1"/>
</dbReference>
<accession>A0ABS9BFV2</accession>
<dbReference type="EMBL" id="JAKEVY010000002">
    <property type="protein sequence ID" value="MCF1714583.1"/>
    <property type="molecule type" value="Genomic_DNA"/>
</dbReference>
<name>A0ABS9BFV2_9BACT</name>
<evidence type="ECO:0000256" key="2">
    <source>
        <dbReference type="ARBA" id="ARBA00022729"/>
    </source>
</evidence>
<dbReference type="Pfam" id="PF03938">
    <property type="entry name" value="OmpH"/>
    <property type="match status" value="1"/>
</dbReference>
<reference evidence="4 5" key="1">
    <citation type="submission" date="2022-01" db="EMBL/GenBank/DDBJ databases">
        <title>Flavihumibacter sp. nov., isolated from sediment of a river.</title>
        <authorList>
            <person name="Liu H."/>
        </authorList>
    </citation>
    <scope>NUCLEOTIDE SEQUENCE [LARGE SCALE GENOMIC DNA]</scope>
    <source>
        <strain evidence="4 5">RY-1</strain>
    </source>
</reference>
<keyword evidence="3" id="KW-0175">Coiled coil</keyword>
<evidence type="ECO:0000256" key="3">
    <source>
        <dbReference type="SAM" id="Coils"/>
    </source>
</evidence>
<evidence type="ECO:0000313" key="5">
    <source>
        <dbReference type="Proteomes" id="UP001200145"/>
    </source>
</evidence>
<dbReference type="SUPFAM" id="SSF111384">
    <property type="entry name" value="OmpH-like"/>
    <property type="match status" value="1"/>
</dbReference>
<comment type="similarity">
    <text evidence="1">Belongs to the Skp family.</text>
</comment>
<dbReference type="RefSeq" id="WP_234865382.1">
    <property type="nucleotide sequence ID" value="NZ_JAKEVY010000002.1"/>
</dbReference>
<evidence type="ECO:0000256" key="1">
    <source>
        <dbReference type="ARBA" id="ARBA00009091"/>
    </source>
</evidence>
<gene>
    <name evidence="4" type="ORF">L0U88_08100</name>
</gene>
<dbReference type="PANTHER" id="PTHR35089:SF1">
    <property type="entry name" value="CHAPERONE PROTEIN SKP"/>
    <property type="match status" value="1"/>
</dbReference>
<dbReference type="Proteomes" id="UP001200145">
    <property type="component" value="Unassembled WGS sequence"/>
</dbReference>
<evidence type="ECO:0000313" key="4">
    <source>
        <dbReference type="EMBL" id="MCF1714583.1"/>
    </source>
</evidence>
<protein>
    <submittedName>
        <fullName evidence="4">OmpH family outer membrane protein</fullName>
    </submittedName>
</protein>
<dbReference type="PANTHER" id="PTHR35089">
    <property type="entry name" value="CHAPERONE PROTEIN SKP"/>
    <property type="match status" value="1"/>
</dbReference>
<feature type="coiled-coil region" evidence="3">
    <location>
        <begin position="54"/>
        <end position="150"/>
    </location>
</feature>